<comment type="caution">
    <text evidence="2">The sequence shown here is derived from an EMBL/GenBank/DDBJ whole genome shotgun (WGS) entry which is preliminary data.</text>
</comment>
<reference evidence="2 3" key="1">
    <citation type="submission" date="2023-02" db="EMBL/GenBank/DDBJ databases">
        <title>LHISI_Scaffold_Assembly.</title>
        <authorList>
            <person name="Stuart O.P."/>
            <person name="Cleave R."/>
            <person name="Magrath M.J.L."/>
            <person name="Mikheyev A.S."/>
        </authorList>
    </citation>
    <scope>NUCLEOTIDE SEQUENCE [LARGE SCALE GENOMIC DNA]</scope>
    <source>
        <strain evidence="2">Daus_M_001</strain>
        <tissue evidence="2">Leg muscle</tissue>
    </source>
</reference>
<dbReference type="Proteomes" id="UP001159363">
    <property type="component" value="Chromosome 1"/>
</dbReference>
<name>A0ABQ9IH93_9NEOP</name>
<feature type="region of interest" description="Disordered" evidence="1">
    <location>
        <begin position="331"/>
        <end position="362"/>
    </location>
</feature>
<accession>A0ABQ9IH93</accession>
<dbReference type="EMBL" id="JARBHB010000001">
    <property type="protein sequence ID" value="KAJ8896053.1"/>
    <property type="molecule type" value="Genomic_DNA"/>
</dbReference>
<protein>
    <submittedName>
        <fullName evidence="2">Uncharacterized protein</fullName>
    </submittedName>
</protein>
<sequence>MYGPIILSSTISHHTSMDEDCVRVFKCPQVLAMPQFYLSLQDGGLSLINHVLKCEALCQSSAIATILHPEDIYAALQKMMWSEVRHMPLQYRQAKEALATLVEHLPEGTVASARYLYIRASKTSAVIPSVVNRTPTIRWRRPWKILADLNLSSDLRAAAFGCYNNIVTTQQRKYSIHLTADPACPLCGNTDTALHRAISCVYATPIWKCCRVRVRKIIRDERGDVSDTHMLHCDFFTFLSVRRRAAAWYILHAIGFLVDHSNSVTVQDFVQLLRRHVKARQTASFTSLGRYSLSAGVDRFIVRDLGCPDGSQIVEICGDIKCVVCDEPRERSTCTDRDHPQADQERERERKRERESARAEMPHHPPQIVIVASPMHSVVPTCVNNVHGEMRCGRSSGAMQKRRKREISVQNPPATGDVAVFLTCKHPVESGSEYCTEKQMIPYPGTPTTAKKRGRERARWEEKGRLFTHRRHSNQIRAPATYSRASEAESRCSPRSTTHPR</sequence>
<evidence type="ECO:0000313" key="3">
    <source>
        <dbReference type="Proteomes" id="UP001159363"/>
    </source>
</evidence>
<keyword evidence="3" id="KW-1185">Reference proteome</keyword>
<organism evidence="2 3">
    <name type="scientific">Dryococelus australis</name>
    <dbReference type="NCBI Taxonomy" id="614101"/>
    <lineage>
        <taxon>Eukaryota</taxon>
        <taxon>Metazoa</taxon>
        <taxon>Ecdysozoa</taxon>
        <taxon>Arthropoda</taxon>
        <taxon>Hexapoda</taxon>
        <taxon>Insecta</taxon>
        <taxon>Pterygota</taxon>
        <taxon>Neoptera</taxon>
        <taxon>Polyneoptera</taxon>
        <taxon>Phasmatodea</taxon>
        <taxon>Verophasmatodea</taxon>
        <taxon>Anareolatae</taxon>
        <taxon>Phasmatidae</taxon>
        <taxon>Eurycanthinae</taxon>
        <taxon>Dryococelus</taxon>
    </lineage>
</organism>
<feature type="region of interest" description="Disordered" evidence="1">
    <location>
        <begin position="470"/>
        <end position="501"/>
    </location>
</feature>
<evidence type="ECO:0000313" key="2">
    <source>
        <dbReference type="EMBL" id="KAJ8896053.1"/>
    </source>
</evidence>
<evidence type="ECO:0000256" key="1">
    <source>
        <dbReference type="SAM" id="MobiDB-lite"/>
    </source>
</evidence>
<proteinExistence type="predicted"/>
<gene>
    <name evidence="2" type="ORF">PR048_001394</name>
</gene>